<keyword evidence="4" id="KW-0175">Coiled coil</keyword>
<evidence type="ECO:0000313" key="7">
    <source>
        <dbReference type="Proteomes" id="UP000694422"/>
    </source>
</evidence>
<keyword evidence="7" id="KW-1185">Reference proteome</keyword>
<name>A0A8C9QFC0_SPEDA</name>
<organism evidence="6 7">
    <name type="scientific">Spermophilus dauricus</name>
    <name type="common">Daurian ground squirrel</name>
    <dbReference type="NCBI Taxonomy" id="99837"/>
    <lineage>
        <taxon>Eukaryota</taxon>
        <taxon>Metazoa</taxon>
        <taxon>Chordata</taxon>
        <taxon>Craniata</taxon>
        <taxon>Vertebrata</taxon>
        <taxon>Euteleostomi</taxon>
        <taxon>Mammalia</taxon>
        <taxon>Eutheria</taxon>
        <taxon>Euarchontoglires</taxon>
        <taxon>Glires</taxon>
        <taxon>Rodentia</taxon>
        <taxon>Sciuromorpha</taxon>
        <taxon>Sciuridae</taxon>
        <taxon>Xerinae</taxon>
        <taxon>Marmotini</taxon>
        <taxon>Spermophilus</taxon>
    </lineage>
</organism>
<keyword evidence="2" id="KW-0547">Nucleotide-binding</keyword>
<evidence type="ECO:0000256" key="4">
    <source>
        <dbReference type="SAM" id="Coils"/>
    </source>
</evidence>
<dbReference type="Gene3D" id="3.40.50.300">
    <property type="entry name" value="P-loop containing nucleotide triphosphate hydrolases"/>
    <property type="match status" value="2"/>
</dbReference>
<evidence type="ECO:0000256" key="1">
    <source>
        <dbReference type="ARBA" id="ARBA00022679"/>
    </source>
</evidence>
<dbReference type="AlphaFoldDB" id="A0A8C9QFC0"/>
<protein>
    <submittedName>
        <fullName evidence="6">Uncharacterized protein</fullName>
    </submittedName>
</protein>
<feature type="compositionally biased region" description="Acidic residues" evidence="5">
    <location>
        <begin position="188"/>
        <end position="200"/>
    </location>
</feature>
<evidence type="ECO:0000256" key="5">
    <source>
        <dbReference type="SAM" id="MobiDB-lite"/>
    </source>
</evidence>
<evidence type="ECO:0000256" key="3">
    <source>
        <dbReference type="ARBA" id="ARBA00022777"/>
    </source>
</evidence>
<dbReference type="GO" id="GO:0005524">
    <property type="term" value="F:ATP binding"/>
    <property type="evidence" value="ECO:0007669"/>
    <property type="project" value="InterPro"/>
</dbReference>
<dbReference type="Ensembl" id="ENSSDAT00000023587.1">
    <property type="protein sequence ID" value="ENSSDAP00000020635.1"/>
    <property type="gene ID" value="ENSSDAG00000018798.1"/>
</dbReference>
<dbReference type="GO" id="GO:0019205">
    <property type="term" value="F:nucleobase-containing compound kinase activity"/>
    <property type="evidence" value="ECO:0007669"/>
    <property type="project" value="InterPro"/>
</dbReference>
<dbReference type="InterPro" id="IPR000850">
    <property type="entry name" value="Adenylat/UMP-CMP_kin"/>
</dbReference>
<evidence type="ECO:0000256" key="2">
    <source>
        <dbReference type="ARBA" id="ARBA00022741"/>
    </source>
</evidence>
<evidence type="ECO:0000313" key="6">
    <source>
        <dbReference type="Ensembl" id="ENSSDAP00000020635.1"/>
    </source>
</evidence>
<dbReference type="Pfam" id="PF00406">
    <property type="entry name" value="ADK"/>
    <property type="match status" value="1"/>
</dbReference>
<sequence length="695" mass="80000">MISQKKTEEHPFADIFDEDETEKDFLLSKPVCFIIFGKPVITTQEWKPNTLPILEEMIATESESGAMLRSMLISGNSIPDELVTKLMLEKLNSSEVSHFGYIVTEIPSLSEDAMTVLQQVELIKNLKLKPDIIINIRCPDYDICQRISGQRQHCNTGYVYTRDQWDPEVIESRRKKKKDTHKEGKTEEEGEEEEEQEEEEAFIAEMQMAAEILHHLVQRPEDYLENVENIIQLYKETILNCLEEVMAEHNPQFLIELDGNKPPEELFMTVIERLKYLNLKRAAVVTKLQSSEEEMNDITETDELFHTLSAYKLIAPRYRWRRSKWGHTCPVALKEGNIYSGLPDFSVSFLGKIYCLSSEETLKTFLLNPRPFLLPPMPIPPCKIFIFGPQYSGKTTLSHLIANYYKGKVIDYTTVVQPIFDAARESLIENSIAEATEAAIKVVKENLLAELQAKRQGEPSFLNVHFNRLADKISYSFVAAHRQESQTSTSLEDTEEAKRNNNNHVSFFTKSTNGFNLLTYFTSFTIEDSIEEVTADHPAVISMLEESLKATSDMNFENPYEKHAEILEEILKEVMEENKDRFSGAPQNGGWILGNCPLVKELWIALIDKGILPDLVILLSDTENNGKCLLNRIYLRHKSEINAKILERLLDELQKKKQEEAAERRAKEEEFRIEEEKQRLLEAINKKAKGKHRLI</sequence>
<reference evidence="6" key="2">
    <citation type="submission" date="2025-09" db="UniProtKB">
        <authorList>
            <consortium name="Ensembl"/>
        </authorList>
    </citation>
    <scope>IDENTIFICATION</scope>
</reference>
<dbReference type="SUPFAM" id="SSF52540">
    <property type="entry name" value="P-loop containing nucleoside triphosphate hydrolases"/>
    <property type="match status" value="2"/>
</dbReference>
<accession>A0A8C9QFC0</accession>
<dbReference type="InterPro" id="IPR027417">
    <property type="entry name" value="P-loop_NTPase"/>
</dbReference>
<keyword evidence="3" id="KW-0418">Kinase</keyword>
<keyword evidence="1" id="KW-0808">Transferase</keyword>
<feature type="region of interest" description="Disordered" evidence="5">
    <location>
        <begin position="173"/>
        <end position="200"/>
    </location>
</feature>
<dbReference type="PANTHER" id="PTHR23359">
    <property type="entry name" value="NUCLEOTIDE KINASE"/>
    <property type="match status" value="1"/>
</dbReference>
<feature type="coiled-coil region" evidence="4">
    <location>
        <begin position="636"/>
        <end position="686"/>
    </location>
</feature>
<dbReference type="GO" id="GO:0006139">
    <property type="term" value="P:nucleobase-containing compound metabolic process"/>
    <property type="evidence" value="ECO:0007669"/>
    <property type="project" value="InterPro"/>
</dbReference>
<dbReference type="Proteomes" id="UP000694422">
    <property type="component" value="Unplaced"/>
</dbReference>
<reference evidence="6" key="1">
    <citation type="submission" date="2025-08" db="UniProtKB">
        <authorList>
            <consortium name="Ensembl"/>
        </authorList>
    </citation>
    <scope>IDENTIFICATION</scope>
</reference>
<proteinExistence type="predicted"/>